<reference evidence="3" key="1">
    <citation type="submission" date="2018-02" db="EMBL/GenBank/DDBJ databases">
        <title>Phenotypic and genomic properties of facultatively anaerobic sulfur-reducing natronoarchaea from hypersaline soda lakes.</title>
        <authorList>
            <person name="Sorokin D.Y."/>
            <person name="Kublanov I.V."/>
            <person name="Roman P."/>
            <person name="Sinninghe Damste J.S."/>
            <person name="Golyshin P.N."/>
            <person name="Rojo D."/>
            <person name="Ciordia S."/>
            <person name="Mena M.D.C."/>
            <person name="Ferrer M."/>
            <person name="Messina E."/>
            <person name="Smedile F."/>
            <person name="La Spada G."/>
            <person name="La Cono V."/>
            <person name="Yakimov M.M."/>
        </authorList>
    </citation>
    <scope>NUCLEOTIDE SEQUENCE [LARGE SCALE GENOMIC DNA]</scope>
    <source>
        <strain evidence="3">AArc-Mg</strain>
    </source>
</reference>
<dbReference type="KEGG" id="nag:AArcMg_2980"/>
<keyword evidence="3" id="KW-1185">Reference proteome</keyword>
<proteinExistence type="predicted"/>
<sequence length="78" mass="8409">MRATASAPAVIESLFPFVESTQQAVDESIERLDRSSARRRVSSGRVAGAVHTSTDCPEQGTPRSFGEGHTSRSECGHY</sequence>
<evidence type="ECO:0000313" key="3">
    <source>
        <dbReference type="Proteomes" id="UP000258613"/>
    </source>
</evidence>
<protein>
    <submittedName>
        <fullName evidence="2">Uncharacterized protein</fullName>
    </submittedName>
</protein>
<evidence type="ECO:0000256" key="1">
    <source>
        <dbReference type="SAM" id="MobiDB-lite"/>
    </source>
</evidence>
<organism evidence="2 3">
    <name type="scientific">Natrarchaeobaculum sulfurireducens</name>
    <dbReference type="NCBI Taxonomy" id="2044521"/>
    <lineage>
        <taxon>Archaea</taxon>
        <taxon>Methanobacteriati</taxon>
        <taxon>Methanobacteriota</taxon>
        <taxon>Stenosarchaea group</taxon>
        <taxon>Halobacteria</taxon>
        <taxon>Halobacteriales</taxon>
        <taxon>Natrialbaceae</taxon>
        <taxon>Natrarchaeobaculum</taxon>
    </lineage>
</organism>
<dbReference type="AlphaFoldDB" id="A0A346PTX3"/>
<accession>A0A346PTX3</accession>
<feature type="region of interest" description="Disordered" evidence="1">
    <location>
        <begin position="36"/>
        <end position="78"/>
    </location>
</feature>
<evidence type="ECO:0000313" key="2">
    <source>
        <dbReference type="EMBL" id="AXR82968.1"/>
    </source>
</evidence>
<name>A0A346PTX3_9EURY</name>
<gene>
    <name evidence="2" type="ORF">AArcMg_2980</name>
</gene>
<feature type="compositionally biased region" description="Basic and acidic residues" evidence="1">
    <location>
        <begin position="69"/>
        <end position="78"/>
    </location>
</feature>
<dbReference type="Proteomes" id="UP000258613">
    <property type="component" value="Chromosome"/>
</dbReference>
<dbReference type="EMBL" id="CP027033">
    <property type="protein sequence ID" value="AXR82968.1"/>
    <property type="molecule type" value="Genomic_DNA"/>
</dbReference>